<proteinExistence type="predicted"/>
<reference evidence="1" key="1">
    <citation type="journal article" date="2013" name="Nat. Commun.">
        <title>Whole-genome sequencing of Oryza brachyantha reveals mechanisms underlying Oryza genome evolution.</title>
        <authorList>
            <person name="Chen J."/>
            <person name="Huang Q."/>
            <person name="Gao D."/>
            <person name="Wang J."/>
            <person name="Lang Y."/>
            <person name="Liu T."/>
            <person name="Li B."/>
            <person name="Bai Z."/>
            <person name="Luis Goicoechea J."/>
            <person name="Liang C."/>
            <person name="Chen C."/>
            <person name="Zhang W."/>
            <person name="Sun S."/>
            <person name="Liao Y."/>
            <person name="Zhang X."/>
            <person name="Yang L."/>
            <person name="Song C."/>
            <person name="Wang M."/>
            <person name="Shi J."/>
            <person name="Liu G."/>
            <person name="Liu J."/>
            <person name="Zhou H."/>
            <person name="Zhou W."/>
            <person name="Yu Q."/>
            <person name="An N."/>
            <person name="Chen Y."/>
            <person name="Cai Q."/>
            <person name="Wang B."/>
            <person name="Liu B."/>
            <person name="Min J."/>
            <person name="Huang Y."/>
            <person name="Wu H."/>
            <person name="Li Z."/>
            <person name="Zhang Y."/>
            <person name="Yin Y."/>
            <person name="Song W."/>
            <person name="Jiang J."/>
            <person name="Jackson S.A."/>
            <person name="Wing R.A."/>
            <person name="Wang J."/>
            <person name="Chen M."/>
        </authorList>
    </citation>
    <scope>NUCLEOTIDE SEQUENCE [LARGE SCALE GENOMIC DNA]</scope>
    <source>
        <strain evidence="1">cv. IRGC 101232</strain>
    </source>
</reference>
<name>J3LP67_ORYBR</name>
<evidence type="ECO:0000313" key="1">
    <source>
        <dbReference type="EnsemblPlants" id="OB03G28430.1"/>
    </source>
</evidence>
<organism evidence="1">
    <name type="scientific">Oryza brachyantha</name>
    <name type="common">malo sina</name>
    <dbReference type="NCBI Taxonomy" id="4533"/>
    <lineage>
        <taxon>Eukaryota</taxon>
        <taxon>Viridiplantae</taxon>
        <taxon>Streptophyta</taxon>
        <taxon>Embryophyta</taxon>
        <taxon>Tracheophyta</taxon>
        <taxon>Spermatophyta</taxon>
        <taxon>Magnoliopsida</taxon>
        <taxon>Liliopsida</taxon>
        <taxon>Poales</taxon>
        <taxon>Poaceae</taxon>
        <taxon>BOP clade</taxon>
        <taxon>Oryzoideae</taxon>
        <taxon>Oryzeae</taxon>
        <taxon>Oryzinae</taxon>
        <taxon>Oryza</taxon>
    </lineage>
</organism>
<dbReference type="AlphaFoldDB" id="J3LP67"/>
<reference evidence="1" key="2">
    <citation type="submission" date="2013-04" db="UniProtKB">
        <authorList>
            <consortium name="EnsemblPlants"/>
        </authorList>
    </citation>
    <scope>IDENTIFICATION</scope>
</reference>
<dbReference type="Proteomes" id="UP000006038">
    <property type="component" value="Chromosome 3"/>
</dbReference>
<evidence type="ECO:0000313" key="2">
    <source>
        <dbReference type="Proteomes" id="UP000006038"/>
    </source>
</evidence>
<dbReference type="EnsemblPlants" id="OB03G28430.1">
    <property type="protein sequence ID" value="OB03G28430.1"/>
    <property type="gene ID" value="OB03G28430"/>
</dbReference>
<keyword evidence="2" id="KW-1185">Reference proteome</keyword>
<dbReference type="Gramene" id="OB03G28430.1">
    <property type="protein sequence ID" value="OB03G28430.1"/>
    <property type="gene ID" value="OB03G28430"/>
</dbReference>
<dbReference type="HOGENOM" id="CLU_1589005_0_0_1"/>
<accession>J3LP67</accession>
<protein>
    <submittedName>
        <fullName evidence="1">Uncharacterized protein</fullName>
    </submittedName>
</protein>
<sequence length="168" mass="19260">MAKRHRFSTRLPCTKRLISISINKKTMIQVYTVRFEYKAFLDLSSQSPYYLRNKQASSGNNSDTAIQVYTELEVKALGKQITHDSSSSLKKNMILDPLRCYSHQLEKEGRVNDRSTKQVYNQKFMDSNPGNRGIKDAGGAKLGRRNNKEMTLSGRWCQGVRVWSAEEC</sequence>